<dbReference type="EMBL" id="PSNW01000017">
    <property type="protein sequence ID" value="PPE71978.1"/>
    <property type="molecule type" value="Genomic_DNA"/>
</dbReference>
<accession>A0A2S5TAW1</accession>
<gene>
    <name evidence="1" type="ORF">C3942_20780</name>
</gene>
<sequence>MSPSPPPSTSASKTRNSYIPDLFTIAMGGGTIRRFGTMAILTLPGVALVTSRDEMQQLQRWGRARNSSGNEQQDRDELLKQLHTLIARADGSAATRGAPDALSRLARQMQDSGMDIAAWLIPKSVRDHLPPPRVQESPPPLPVALAVGV</sequence>
<evidence type="ECO:0000313" key="2">
    <source>
        <dbReference type="Proteomes" id="UP000238220"/>
    </source>
</evidence>
<evidence type="ECO:0000313" key="1">
    <source>
        <dbReference type="EMBL" id="PPE71978.1"/>
    </source>
</evidence>
<comment type="caution">
    <text evidence="1">The sequence shown here is derived from an EMBL/GenBank/DDBJ whole genome shotgun (WGS) entry which is preliminary data.</text>
</comment>
<dbReference type="OrthoDB" id="7065626at2"/>
<keyword evidence="2" id="KW-1185">Reference proteome</keyword>
<dbReference type="Proteomes" id="UP000238220">
    <property type="component" value="Unassembled WGS sequence"/>
</dbReference>
<dbReference type="AlphaFoldDB" id="A0A2S5TAW1"/>
<dbReference type="RefSeq" id="WP_104232289.1">
    <property type="nucleotide sequence ID" value="NZ_PSNW01000017.1"/>
</dbReference>
<reference evidence="1 2" key="1">
    <citation type="submission" date="2018-02" db="EMBL/GenBank/DDBJ databases">
        <title>Genome sequencing of Solimonas sp. HR-BB.</title>
        <authorList>
            <person name="Lee Y."/>
            <person name="Jeon C.O."/>
        </authorList>
    </citation>
    <scope>NUCLEOTIDE SEQUENCE [LARGE SCALE GENOMIC DNA]</scope>
    <source>
        <strain evidence="1 2">HR-BB</strain>
    </source>
</reference>
<proteinExistence type="predicted"/>
<protein>
    <submittedName>
        <fullName evidence="1">Uncharacterized protein</fullName>
    </submittedName>
</protein>
<name>A0A2S5TAW1_9GAMM</name>
<organism evidence="1 2">
    <name type="scientific">Solimonas fluminis</name>
    <dbReference type="NCBI Taxonomy" id="2086571"/>
    <lineage>
        <taxon>Bacteria</taxon>
        <taxon>Pseudomonadati</taxon>
        <taxon>Pseudomonadota</taxon>
        <taxon>Gammaproteobacteria</taxon>
        <taxon>Nevskiales</taxon>
        <taxon>Nevskiaceae</taxon>
        <taxon>Solimonas</taxon>
    </lineage>
</organism>